<name>Q5LUK9_RUEPO</name>
<sequence length="182" mass="20303">MLHEGASHAGKNSYDLCMQSVAHHLQVEAVKLVPASTVDADSYARSAFNRYYYATFLCVRSALVSIDRKYESSLNHKGVPDLLRGVIQKRIKAIQKKADKLGDQLLVKDCRQANSRNLKFANTLEKAYAIRVVADYTPETAVDFRSSRFSLSGVAVTEAHDWLGEATLWASLLLDVIRQENA</sequence>
<dbReference type="KEGG" id="sil:SPO1045"/>
<reference evidence="1 2" key="2">
    <citation type="journal article" date="2014" name="Stand. Genomic Sci.">
        <title>An updated genome annotation for the model marine bacterium Ruegeria pomeroyi DSS-3.</title>
        <authorList>
            <person name="Rivers A.R."/>
            <person name="Smith C.B."/>
            <person name="Moran M.A."/>
        </authorList>
    </citation>
    <scope>GENOME REANNOTATION</scope>
    <source>
        <strain evidence="2">ATCC 700808 / DSM 15171 / DSS-3</strain>
    </source>
</reference>
<evidence type="ECO:0000313" key="1">
    <source>
        <dbReference type="EMBL" id="AAV97132.1"/>
    </source>
</evidence>
<accession>Q5LUK9</accession>
<gene>
    <name evidence="1" type="ordered locus">SPO1045</name>
</gene>
<dbReference type="AlphaFoldDB" id="Q5LUK9"/>
<keyword evidence="2" id="KW-1185">Reference proteome</keyword>
<dbReference type="Proteomes" id="UP000001023">
    <property type="component" value="Chromosome"/>
</dbReference>
<evidence type="ECO:0000313" key="2">
    <source>
        <dbReference type="Proteomes" id="UP000001023"/>
    </source>
</evidence>
<dbReference type="HOGENOM" id="CLU_1480976_0_0_5"/>
<evidence type="ECO:0008006" key="3">
    <source>
        <dbReference type="Google" id="ProtNLM"/>
    </source>
</evidence>
<dbReference type="Gene3D" id="1.20.120.330">
    <property type="entry name" value="Nucleotidyltransferases domain 2"/>
    <property type="match status" value="1"/>
</dbReference>
<organism evidence="1 2">
    <name type="scientific">Ruegeria pomeroyi (strain ATCC 700808 / DSM 15171 / DSS-3)</name>
    <name type="common">Silicibacter pomeroyi</name>
    <dbReference type="NCBI Taxonomy" id="246200"/>
    <lineage>
        <taxon>Bacteria</taxon>
        <taxon>Pseudomonadati</taxon>
        <taxon>Pseudomonadota</taxon>
        <taxon>Alphaproteobacteria</taxon>
        <taxon>Rhodobacterales</taxon>
        <taxon>Roseobacteraceae</taxon>
        <taxon>Ruegeria</taxon>
    </lineage>
</organism>
<proteinExistence type="predicted"/>
<dbReference type="EMBL" id="CP000031">
    <property type="protein sequence ID" value="AAV97132.1"/>
    <property type="molecule type" value="Genomic_DNA"/>
</dbReference>
<reference evidence="1 2" key="1">
    <citation type="journal article" date="2004" name="Nature">
        <title>Genome sequence of Silicibacter pomeroyi reveals adaptations to the marine environment.</title>
        <authorList>
            <person name="Moran M.A."/>
            <person name="Buchan A."/>
            <person name="Gonzalez J.M."/>
            <person name="Heidelberg J.F."/>
            <person name="Whitman W.B."/>
            <person name="Kiene R.P."/>
            <person name="Henriksen J.R."/>
            <person name="King G.M."/>
            <person name="Belas R."/>
            <person name="Fuqua C."/>
            <person name="Brinkac L."/>
            <person name="Lewis M."/>
            <person name="Johri S."/>
            <person name="Weaver B."/>
            <person name="Pai G."/>
            <person name="Eisen J.A."/>
            <person name="Rahe E."/>
            <person name="Sheldon W.M."/>
            <person name="Ye W."/>
            <person name="Miller T.R."/>
            <person name="Carlton J."/>
            <person name="Rasko D.A."/>
            <person name="Paulsen I.T."/>
            <person name="Ren Q."/>
            <person name="Daugherty S.C."/>
            <person name="Deboy R.T."/>
            <person name="Dodson R.J."/>
            <person name="Durkin A.S."/>
            <person name="Madupu R."/>
            <person name="Nelson W.C."/>
            <person name="Sullivan S.A."/>
            <person name="Rosovitz M.J."/>
            <person name="Haft D.H."/>
            <person name="Selengut J."/>
            <person name="Ward N."/>
        </authorList>
    </citation>
    <scope>NUCLEOTIDE SEQUENCE [LARGE SCALE GENOMIC DNA]</scope>
    <source>
        <strain evidence="2">ATCC 700808 / DSM 15171 / DSS-3</strain>
    </source>
</reference>
<dbReference type="PaxDb" id="246200-SPO1045"/>
<protein>
    <recommendedName>
        <fullName evidence="3">HEPN domain-containing protein</fullName>
    </recommendedName>
</protein>
<dbReference type="STRING" id="246200.SPO1045"/>